<reference evidence="2 3" key="1">
    <citation type="submission" date="2019-09" db="EMBL/GenBank/DDBJ databases">
        <title>Genome Sequences of Streptomyces kaniharaensis ATCC 21070.</title>
        <authorList>
            <person name="Zhu W."/>
            <person name="De Crecy-Lagard V."/>
            <person name="Richards N.G."/>
        </authorList>
    </citation>
    <scope>NUCLEOTIDE SEQUENCE [LARGE SCALE GENOMIC DNA]</scope>
    <source>
        <strain evidence="2 3">SF-557</strain>
    </source>
</reference>
<feature type="domain" description="DUF1023" evidence="1">
    <location>
        <begin position="320"/>
        <end position="484"/>
    </location>
</feature>
<dbReference type="OrthoDB" id="5969911at2"/>
<dbReference type="AlphaFoldDB" id="A0A6N7KSE2"/>
<organism evidence="2 3">
    <name type="scientific">Streptomyces kaniharaensis</name>
    <dbReference type="NCBI Taxonomy" id="212423"/>
    <lineage>
        <taxon>Bacteria</taxon>
        <taxon>Bacillati</taxon>
        <taxon>Actinomycetota</taxon>
        <taxon>Actinomycetes</taxon>
        <taxon>Kitasatosporales</taxon>
        <taxon>Streptomycetaceae</taxon>
        <taxon>Streptomyces</taxon>
    </lineage>
</organism>
<dbReference type="RefSeq" id="WP_153462167.1">
    <property type="nucleotide sequence ID" value="NZ_WBOF01000001.1"/>
</dbReference>
<dbReference type="InterPro" id="IPR010427">
    <property type="entry name" value="DUF1023"/>
</dbReference>
<dbReference type="InterPro" id="IPR029058">
    <property type="entry name" value="AB_hydrolase_fold"/>
</dbReference>
<name>A0A6N7KSE2_9ACTN</name>
<gene>
    <name evidence="2" type="ORF">F7Q99_15970</name>
</gene>
<evidence type="ECO:0000313" key="2">
    <source>
        <dbReference type="EMBL" id="MQS13725.1"/>
    </source>
</evidence>
<proteinExistence type="predicted"/>
<keyword evidence="3" id="KW-1185">Reference proteome</keyword>
<dbReference type="SUPFAM" id="SSF53474">
    <property type="entry name" value="alpha/beta-Hydrolases"/>
    <property type="match status" value="1"/>
</dbReference>
<sequence>MDIATLYNANINNITTAKNAFDVLATTFGKATEAWQHEIADRLTAEHWTGTTATSAGTQIKNLGSELQAAHQELSFVSKALADAAEGFAAAQAHLISALDDAKNAKLNVAPDGRLTWDNESTSPNFAGTDAEATAKEISKRITAALNEADHADQAIEQRLSHLAYNASSGTGLDAATVKQDQAAVAARDQVPATGTDPDGVKRWWDGLTEAQQQRFILNHPDQVGNLDGVPAIARDQANRINLQRSKQDLQLQLDHLGPEPAHTVKAGRGSVENADYSAWRTKHDDLQEKLHSINDIESRLAGDKLKFRDNTPAFLLGFDTKGKGRAIVSVNNPDTADNVVTFVPGTTSRFGTASGDVDKADEMARAAKQADSTKTTATIAWVGYDAPQSILPEAAYESWAQNAEKDLARFQIGLRSTHEGTPSHNVLMGHSYGSTTVGYTMRDHNLPVDDVVLVGSPGVGVDHAKDLNIDPSHVYVARGGDDIGIAIAAGTLNFGLDPTWDSFGAKHLPAGNSDHNHYWVKDSPSVRAFGEVAAGTWRL</sequence>
<dbReference type="EMBL" id="WBOF01000001">
    <property type="protein sequence ID" value="MQS13725.1"/>
    <property type="molecule type" value="Genomic_DNA"/>
</dbReference>
<comment type="caution">
    <text evidence="2">The sequence shown here is derived from an EMBL/GenBank/DDBJ whole genome shotgun (WGS) entry which is preliminary data.</text>
</comment>
<evidence type="ECO:0000313" key="3">
    <source>
        <dbReference type="Proteomes" id="UP000450000"/>
    </source>
</evidence>
<accession>A0A6N7KSE2</accession>
<dbReference type="Pfam" id="PF06259">
    <property type="entry name" value="Abhydrolase_8"/>
    <property type="match status" value="1"/>
</dbReference>
<protein>
    <recommendedName>
        <fullName evidence="1">DUF1023 domain-containing protein</fullName>
    </recommendedName>
</protein>
<dbReference type="Proteomes" id="UP000450000">
    <property type="component" value="Unassembled WGS sequence"/>
</dbReference>
<evidence type="ECO:0000259" key="1">
    <source>
        <dbReference type="Pfam" id="PF06259"/>
    </source>
</evidence>